<evidence type="ECO:0000256" key="7">
    <source>
        <dbReference type="HAMAP-Rule" id="MF_00384"/>
    </source>
</evidence>
<comment type="subcellular location">
    <subcellularLocation>
        <location evidence="7">Cytoplasm</location>
    </subcellularLocation>
</comment>
<dbReference type="Pfam" id="PF08544">
    <property type="entry name" value="GHMP_kinases_C"/>
    <property type="match status" value="1"/>
</dbReference>
<dbReference type="RefSeq" id="WP_147927298.1">
    <property type="nucleotide sequence ID" value="NZ_VKAC01000009.1"/>
</dbReference>
<dbReference type="GO" id="GO:0004413">
    <property type="term" value="F:homoserine kinase activity"/>
    <property type="evidence" value="ECO:0007669"/>
    <property type="project" value="UniProtKB-UniRule"/>
</dbReference>
<comment type="function">
    <text evidence="7">Catalyzes the ATP-dependent phosphorylation of L-homoserine to L-homoserine phosphate.</text>
</comment>
<dbReference type="PRINTS" id="PR00958">
    <property type="entry name" value="HOMSERKINASE"/>
</dbReference>
<evidence type="ECO:0000256" key="4">
    <source>
        <dbReference type="ARBA" id="ARBA00022741"/>
    </source>
</evidence>
<evidence type="ECO:0000313" key="12">
    <source>
        <dbReference type="Proteomes" id="UP000321234"/>
    </source>
</evidence>
<feature type="domain" description="GHMP kinase C-terminal" evidence="10">
    <location>
        <begin position="235"/>
        <end position="289"/>
    </location>
</feature>
<feature type="domain" description="GHMP kinase N-terminal" evidence="9">
    <location>
        <begin position="74"/>
        <end position="159"/>
    </location>
</feature>
<dbReference type="HAMAP" id="MF_00384">
    <property type="entry name" value="Homoser_kinase"/>
    <property type="match status" value="1"/>
</dbReference>
<proteinExistence type="inferred from homology"/>
<dbReference type="SUPFAM" id="SSF54211">
    <property type="entry name" value="Ribosomal protein S5 domain 2-like"/>
    <property type="match status" value="1"/>
</dbReference>
<dbReference type="Gene3D" id="3.30.70.890">
    <property type="entry name" value="GHMP kinase, C-terminal domain"/>
    <property type="match status" value="1"/>
</dbReference>
<evidence type="ECO:0000256" key="2">
    <source>
        <dbReference type="ARBA" id="ARBA00022679"/>
    </source>
</evidence>
<evidence type="ECO:0000259" key="10">
    <source>
        <dbReference type="Pfam" id="PF08544"/>
    </source>
</evidence>
<comment type="caution">
    <text evidence="7">Lacks conserved residue(s) required for the propagation of feature annotation.</text>
</comment>
<dbReference type="GO" id="GO:0009088">
    <property type="term" value="P:threonine biosynthetic process"/>
    <property type="evidence" value="ECO:0007669"/>
    <property type="project" value="UniProtKB-UniRule"/>
</dbReference>
<keyword evidence="3 7" id="KW-0791">Threonine biosynthesis</keyword>
<keyword evidence="5 7" id="KW-0418">Kinase</keyword>
<dbReference type="EMBL" id="VKAC01000009">
    <property type="protein sequence ID" value="TXR55292.1"/>
    <property type="molecule type" value="Genomic_DNA"/>
</dbReference>
<comment type="pathway">
    <text evidence="7">Amino-acid biosynthesis; L-threonine biosynthesis; L-threonine from L-aspartate: step 4/5.</text>
</comment>
<accession>A0A5C8ZBH0</accession>
<dbReference type="InterPro" id="IPR000870">
    <property type="entry name" value="Homoserine_kinase"/>
</dbReference>
<evidence type="ECO:0000256" key="3">
    <source>
        <dbReference type="ARBA" id="ARBA00022697"/>
    </source>
</evidence>
<dbReference type="GO" id="GO:0005737">
    <property type="term" value="C:cytoplasm"/>
    <property type="evidence" value="ECO:0007669"/>
    <property type="project" value="UniProtKB-SubCell"/>
</dbReference>
<sequence length="318" mass="31611">MSTPVLGRRVRVVVPGSSANLGPGFDALGLALGLRDEVVVEALAGTARGGDEASSAEVEVSGEGSGSIRGGEGNLLVRSVRAALHAAGVAAADQPRLRVTSRNGVPHGRGVGSSAAAVVAGAAAGSALLDEPLPREVLLDLVCGIEGHPDNAAASLLGGLTLGWREGAHGPWRAVRVDPCADVVPVLCVPDVELSTARARAMLPLHVTHGDAAHTAGRAALLVEAVTRRPDLLLAATEDRLHQEQRAAAMPASASLLGDLRAAGHAAVISGAGPSVLVLCAGDAAAAGARALVGARSGWLALEPGVAREGVAVEVLAG</sequence>
<dbReference type="EC" id="2.7.1.39" evidence="7 8"/>
<dbReference type="SUPFAM" id="SSF55060">
    <property type="entry name" value="GHMP Kinase, C-terminal domain"/>
    <property type="match status" value="1"/>
</dbReference>
<dbReference type="Proteomes" id="UP000321234">
    <property type="component" value="Unassembled WGS sequence"/>
</dbReference>
<dbReference type="PIRSF" id="PIRSF000676">
    <property type="entry name" value="Homoser_kin"/>
    <property type="match status" value="1"/>
</dbReference>
<dbReference type="PANTHER" id="PTHR20861">
    <property type="entry name" value="HOMOSERINE/4-DIPHOSPHOCYTIDYL-2-C-METHYL-D-ERYTHRITOL KINASE"/>
    <property type="match status" value="1"/>
</dbReference>
<evidence type="ECO:0000259" key="9">
    <source>
        <dbReference type="Pfam" id="PF00288"/>
    </source>
</evidence>
<dbReference type="OrthoDB" id="9769912at2"/>
<comment type="similarity">
    <text evidence="7">Belongs to the GHMP kinase family. Homoserine kinase subfamily.</text>
</comment>
<evidence type="ECO:0000313" key="11">
    <source>
        <dbReference type="EMBL" id="TXR55292.1"/>
    </source>
</evidence>
<protein>
    <recommendedName>
        <fullName evidence="7 8">Homoserine kinase</fullName>
        <shortName evidence="7">HK</shortName>
        <shortName evidence="7">HSK</shortName>
        <ecNumber evidence="7 8">2.7.1.39</ecNumber>
    </recommendedName>
</protein>
<dbReference type="PANTHER" id="PTHR20861:SF1">
    <property type="entry name" value="HOMOSERINE KINASE"/>
    <property type="match status" value="1"/>
</dbReference>
<evidence type="ECO:0000256" key="1">
    <source>
        <dbReference type="ARBA" id="ARBA00022605"/>
    </source>
</evidence>
<dbReference type="InterPro" id="IPR014721">
    <property type="entry name" value="Ribsml_uS5_D2-typ_fold_subgr"/>
</dbReference>
<dbReference type="InterPro" id="IPR006204">
    <property type="entry name" value="GHMP_kinase_N_dom"/>
</dbReference>
<keyword evidence="12" id="KW-1185">Reference proteome</keyword>
<comment type="catalytic activity">
    <reaction evidence="7">
        <text>L-homoserine + ATP = O-phospho-L-homoserine + ADP + H(+)</text>
        <dbReference type="Rhea" id="RHEA:13985"/>
        <dbReference type="ChEBI" id="CHEBI:15378"/>
        <dbReference type="ChEBI" id="CHEBI:30616"/>
        <dbReference type="ChEBI" id="CHEBI:57476"/>
        <dbReference type="ChEBI" id="CHEBI:57590"/>
        <dbReference type="ChEBI" id="CHEBI:456216"/>
        <dbReference type="EC" id="2.7.1.39"/>
    </reaction>
</comment>
<reference evidence="11 12" key="1">
    <citation type="submission" date="2019-07" db="EMBL/GenBank/DDBJ databases">
        <title>Quadrisphaera sp. strain DD2A genome sequencing and assembly.</title>
        <authorList>
            <person name="Kim I."/>
        </authorList>
    </citation>
    <scope>NUCLEOTIDE SEQUENCE [LARGE SCALE GENOMIC DNA]</scope>
    <source>
        <strain evidence="11 12">DD2A</strain>
    </source>
</reference>
<organism evidence="11 12">
    <name type="scientific">Quadrisphaera setariae</name>
    <dbReference type="NCBI Taxonomy" id="2593304"/>
    <lineage>
        <taxon>Bacteria</taxon>
        <taxon>Bacillati</taxon>
        <taxon>Actinomycetota</taxon>
        <taxon>Actinomycetes</taxon>
        <taxon>Kineosporiales</taxon>
        <taxon>Kineosporiaceae</taxon>
        <taxon>Quadrisphaera</taxon>
    </lineage>
</organism>
<dbReference type="InterPro" id="IPR013750">
    <property type="entry name" value="GHMP_kinase_C_dom"/>
</dbReference>
<dbReference type="Pfam" id="PF00288">
    <property type="entry name" value="GHMP_kinases_N"/>
    <property type="match status" value="1"/>
</dbReference>
<comment type="caution">
    <text evidence="11">The sequence shown here is derived from an EMBL/GenBank/DDBJ whole genome shotgun (WGS) entry which is preliminary data.</text>
</comment>
<dbReference type="AlphaFoldDB" id="A0A5C8ZBH0"/>
<evidence type="ECO:0000256" key="6">
    <source>
        <dbReference type="ARBA" id="ARBA00022840"/>
    </source>
</evidence>
<dbReference type="Gene3D" id="3.30.230.10">
    <property type="match status" value="1"/>
</dbReference>
<dbReference type="InterPro" id="IPR020568">
    <property type="entry name" value="Ribosomal_Su5_D2-typ_SF"/>
</dbReference>
<dbReference type="UniPathway" id="UPA00050">
    <property type="reaction ID" value="UER00064"/>
</dbReference>
<name>A0A5C8ZBH0_9ACTN</name>
<keyword evidence="7" id="KW-0963">Cytoplasm</keyword>
<keyword evidence="1 7" id="KW-0028">Amino-acid biosynthesis</keyword>
<dbReference type="NCBIfam" id="TIGR00191">
    <property type="entry name" value="thrB"/>
    <property type="match status" value="1"/>
</dbReference>
<keyword evidence="4 7" id="KW-0547">Nucleotide-binding</keyword>
<gene>
    <name evidence="7" type="primary">thrB</name>
    <name evidence="11" type="ORF">FMM08_15605</name>
</gene>
<keyword evidence="2 7" id="KW-0808">Transferase</keyword>
<dbReference type="GO" id="GO:0005524">
    <property type="term" value="F:ATP binding"/>
    <property type="evidence" value="ECO:0007669"/>
    <property type="project" value="UniProtKB-UniRule"/>
</dbReference>
<evidence type="ECO:0000256" key="8">
    <source>
        <dbReference type="NCBIfam" id="TIGR00191"/>
    </source>
</evidence>
<evidence type="ECO:0000256" key="5">
    <source>
        <dbReference type="ARBA" id="ARBA00022777"/>
    </source>
</evidence>
<dbReference type="InterPro" id="IPR036554">
    <property type="entry name" value="GHMP_kinase_C_sf"/>
</dbReference>
<keyword evidence="6 7" id="KW-0067">ATP-binding</keyword>